<dbReference type="AlphaFoldDB" id="A0A315VT77"/>
<gene>
    <name evidence="15" type="ORF">CCH79_00015162</name>
</gene>
<dbReference type="PANTHER" id="PTHR44873">
    <property type="entry name" value="DNAJ HOMOLOG SUBFAMILY C MEMBER 30, MITOCHONDRIAL"/>
    <property type="match status" value="1"/>
</dbReference>
<evidence type="ECO:0000256" key="11">
    <source>
        <dbReference type="ARBA" id="ARBA00070112"/>
    </source>
</evidence>
<sequence>MAEVRHCAGRGACEFGLEMSKLYLLQNRIRLGTKAVHPGSGFPFDDNENRERNGAGRAAERAAAARDGYTKLSPLPGGAETGPEKRDTPKKRCFLGHKNDLCSNGTLTEFTKRNVPPYRRCEQLWRTLSLFPPSRSLHLVPGSLPFVFNRSYSGNGSRSDPLYKTKTGYYDVLEVPPTATKAQIKTAYYKQSFAYHPDRNPGSAEATDRFSEISEAYTVLGNKALRKKYDLGLLSLSDLSGRTKPSTGVFTGGSAEQQPGSRRSVTGAELRDRLYDFDEFYKAHYGEQLQRQRDIRLRREERMKREDSYQDTKFDNMMEFGIGVMLLLAVGIIQFLVGDPFSEGRVLRGPGSQRAGFSEGRVQGVVEPLHGQLHHLSEGVVL</sequence>
<keyword evidence="5 13" id="KW-1133">Transmembrane helix</keyword>
<dbReference type="PANTHER" id="PTHR44873:SF1">
    <property type="entry name" value="DNAJ HOMOLOG SUBFAMILY C MEMBER 30, MITOCHONDRIAL"/>
    <property type="match status" value="1"/>
</dbReference>
<evidence type="ECO:0000256" key="4">
    <source>
        <dbReference type="ARBA" id="ARBA00022946"/>
    </source>
</evidence>
<keyword evidence="3" id="KW-0999">Mitochondrion inner membrane</keyword>
<dbReference type="PROSITE" id="PS50076">
    <property type="entry name" value="DNAJ_2"/>
    <property type="match status" value="1"/>
</dbReference>
<comment type="subunit">
    <text evidence="10">Associates with the ATP synthase complex. Interacts with MT-ATP6; interaction is direct. Interacts with ATP5MC2; interaction is direct.</text>
</comment>
<evidence type="ECO:0000256" key="1">
    <source>
        <dbReference type="ARBA" id="ARBA00004434"/>
    </source>
</evidence>
<comment type="caution">
    <text evidence="15">The sequence shown here is derived from an EMBL/GenBank/DDBJ whole genome shotgun (WGS) entry which is preliminary data.</text>
</comment>
<evidence type="ECO:0000313" key="15">
    <source>
        <dbReference type="EMBL" id="PWA22591.1"/>
    </source>
</evidence>
<evidence type="ECO:0000313" key="16">
    <source>
        <dbReference type="Proteomes" id="UP000250572"/>
    </source>
</evidence>
<dbReference type="SUPFAM" id="SSF46565">
    <property type="entry name" value="Chaperone J-domain"/>
    <property type="match status" value="1"/>
</dbReference>
<feature type="region of interest" description="Disordered" evidence="12">
    <location>
        <begin position="63"/>
        <end position="91"/>
    </location>
</feature>
<comment type="subcellular location">
    <subcellularLocation>
        <location evidence="1">Mitochondrion inner membrane</location>
        <topology evidence="1">Single-pass membrane protein</topology>
    </subcellularLocation>
</comment>
<feature type="transmembrane region" description="Helical" evidence="13">
    <location>
        <begin position="320"/>
        <end position="338"/>
    </location>
</feature>
<evidence type="ECO:0000256" key="5">
    <source>
        <dbReference type="ARBA" id="ARBA00022989"/>
    </source>
</evidence>
<dbReference type="EMBL" id="NHOQ01001703">
    <property type="protein sequence ID" value="PWA22591.1"/>
    <property type="molecule type" value="Genomic_DNA"/>
</dbReference>
<feature type="compositionally biased region" description="Polar residues" evidence="12">
    <location>
        <begin position="245"/>
        <end position="264"/>
    </location>
</feature>
<evidence type="ECO:0000256" key="8">
    <source>
        <dbReference type="ARBA" id="ARBA00023186"/>
    </source>
</evidence>
<organism evidence="15 16">
    <name type="scientific">Gambusia affinis</name>
    <name type="common">Western mosquitofish</name>
    <name type="synonym">Heterandria affinis</name>
    <dbReference type="NCBI Taxonomy" id="33528"/>
    <lineage>
        <taxon>Eukaryota</taxon>
        <taxon>Metazoa</taxon>
        <taxon>Chordata</taxon>
        <taxon>Craniata</taxon>
        <taxon>Vertebrata</taxon>
        <taxon>Euteleostomi</taxon>
        <taxon>Actinopterygii</taxon>
        <taxon>Neopterygii</taxon>
        <taxon>Teleostei</taxon>
        <taxon>Neoteleostei</taxon>
        <taxon>Acanthomorphata</taxon>
        <taxon>Ovalentaria</taxon>
        <taxon>Atherinomorphae</taxon>
        <taxon>Cyprinodontiformes</taxon>
        <taxon>Poeciliidae</taxon>
        <taxon>Poeciliinae</taxon>
        <taxon>Gambusia</taxon>
    </lineage>
</organism>
<evidence type="ECO:0000256" key="13">
    <source>
        <dbReference type="SAM" id="Phobius"/>
    </source>
</evidence>
<keyword evidence="6" id="KW-0496">Mitochondrion</keyword>
<accession>A0A315VT77</accession>
<feature type="domain" description="J" evidence="14">
    <location>
        <begin position="168"/>
        <end position="233"/>
    </location>
</feature>
<dbReference type="CDD" id="cd06257">
    <property type="entry name" value="DnaJ"/>
    <property type="match status" value="1"/>
</dbReference>
<keyword evidence="7 13" id="KW-0472">Membrane</keyword>
<name>A0A315VT77_GAMAF</name>
<dbReference type="FunFam" id="1.10.287.110:FF:000060">
    <property type="entry name" value="DnaJ (Hsp40) homolog, subfamily C, member 30"/>
    <property type="match status" value="1"/>
</dbReference>
<protein>
    <recommendedName>
        <fullName evidence="11">DnaJ homolog subfamily C member 30, mitochondrial</fullName>
    </recommendedName>
</protein>
<evidence type="ECO:0000256" key="3">
    <source>
        <dbReference type="ARBA" id="ARBA00022792"/>
    </source>
</evidence>
<dbReference type="Proteomes" id="UP000250572">
    <property type="component" value="Unassembled WGS sequence"/>
</dbReference>
<dbReference type="InterPro" id="IPR036869">
    <property type="entry name" value="J_dom_sf"/>
</dbReference>
<dbReference type="PRINTS" id="PR00625">
    <property type="entry name" value="JDOMAIN"/>
</dbReference>
<evidence type="ECO:0000256" key="6">
    <source>
        <dbReference type="ARBA" id="ARBA00023128"/>
    </source>
</evidence>
<keyword evidence="4" id="KW-0809">Transit peptide</keyword>
<dbReference type="STRING" id="33528.ENSGAFP00000011844"/>
<dbReference type="Pfam" id="PF00226">
    <property type="entry name" value="DnaJ"/>
    <property type="match status" value="1"/>
</dbReference>
<keyword evidence="16" id="KW-1185">Reference proteome</keyword>
<comment type="function">
    <text evidence="9">Mitochondrial protein enriched in neurons that acts as a regulator of mitochondrial respiration. Associates with the ATP synthase complex and facilitates ATP synthesis. May be a chaperone protein involved in the turnover of the subunits of mitochondrial complex I N-module. It facilitates the degradation of N-module subunits damaged by oxidative stress, and contributes to complex I functional efficiency.</text>
</comment>
<dbReference type="Gene3D" id="1.10.287.110">
    <property type="entry name" value="DnaJ domain"/>
    <property type="match status" value="1"/>
</dbReference>
<keyword evidence="8" id="KW-0143">Chaperone</keyword>
<evidence type="ECO:0000256" key="10">
    <source>
        <dbReference type="ARBA" id="ARBA00065070"/>
    </source>
</evidence>
<reference evidence="15 16" key="1">
    <citation type="journal article" date="2018" name="G3 (Bethesda)">
        <title>A High-Quality Reference Genome for the Invasive Mosquitofish Gambusia affinis Using a Chicago Library.</title>
        <authorList>
            <person name="Hoffberg S.L."/>
            <person name="Troendle N.J."/>
            <person name="Glenn T.C."/>
            <person name="Mahmud O."/>
            <person name="Louha S."/>
            <person name="Chalopin D."/>
            <person name="Bennetzen J.L."/>
            <person name="Mauricio R."/>
        </authorList>
    </citation>
    <scope>NUCLEOTIDE SEQUENCE [LARGE SCALE GENOMIC DNA]</scope>
    <source>
        <strain evidence="15">NE01/NJP1002.9</strain>
        <tissue evidence="15">Muscle</tissue>
    </source>
</reference>
<evidence type="ECO:0000256" key="7">
    <source>
        <dbReference type="ARBA" id="ARBA00023136"/>
    </source>
</evidence>
<dbReference type="InterPro" id="IPR053025">
    <property type="entry name" value="Mito_ATP_Synthase-Asso"/>
</dbReference>
<feature type="region of interest" description="Disordered" evidence="12">
    <location>
        <begin position="245"/>
        <end position="265"/>
    </location>
</feature>
<dbReference type="SMART" id="SM00271">
    <property type="entry name" value="DnaJ"/>
    <property type="match status" value="1"/>
</dbReference>
<dbReference type="GO" id="GO:0005743">
    <property type="term" value="C:mitochondrial inner membrane"/>
    <property type="evidence" value="ECO:0007669"/>
    <property type="project" value="UniProtKB-SubCell"/>
</dbReference>
<keyword evidence="2 13" id="KW-0812">Transmembrane</keyword>
<evidence type="ECO:0000256" key="9">
    <source>
        <dbReference type="ARBA" id="ARBA00058822"/>
    </source>
</evidence>
<dbReference type="InterPro" id="IPR001623">
    <property type="entry name" value="DnaJ_domain"/>
</dbReference>
<evidence type="ECO:0000256" key="12">
    <source>
        <dbReference type="SAM" id="MobiDB-lite"/>
    </source>
</evidence>
<evidence type="ECO:0000259" key="14">
    <source>
        <dbReference type="PROSITE" id="PS50076"/>
    </source>
</evidence>
<proteinExistence type="predicted"/>
<evidence type="ECO:0000256" key="2">
    <source>
        <dbReference type="ARBA" id="ARBA00022692"/>
    </source>
</evidence>